<organism evidence="2 3">
    <name type="scientific">Moheibacter stercoris</name>
    <dbReference type="NCBI Taxonomy" id="1628251"/>
    <lineage>
        <taxon>Bacteria</taxon>
        <taxon>Pseudomonadati</taxon>
        <taxon>Bacteroidota</taxon>
        <taxon>Flavobacteriia</taxon>
        <taxon>Flavobacteriales</taxon>
        <taxon>Weeksellaceae</taxon>
        <taxon>Moheibacter</taxon>
    </lineage>
</organism>
<dbReference type="InterPro" id="IPR007712">
    <property type="entry name" value="RelE/ParE_toxin"/>
</dbReference>
<accession>A0ABV2LSJ0</accession>
<dbReference type="Pfam" id="PF05016">
    <property type="entry name" value="ParE_toxin"/>
    <property type="match status" value="1"/>
</dbReference>
<dbReference type="Proteomes" id="UP001549146">
    <property type="component" value="Unassembled WGS sequence"/>
</dbReference>
<dbReference type="EMBL" id="JBEPMO010000004">
    <property type="protein sequence ID" value="MET3731548.1"/>
    <property type="molecule type" value="Genomic_DNA"/>
</dbReference>
<proteinExistence type="predicted"/>
<evidence type="ECO:0000256" key="1">
    <source>
        <dbReference type="ARBA" id="ARBA00022649"/>
    </source>
</evidence>
<comment type="caution">
    <text evidence="2">The sequence shown here is derived from an EMBL/GenBank/DDBJ whole genome shotgun (WGS) entry which is preliminary data.</text>
</comment>
<gene>
    <name evidence="2" type="ORF">ABID46_001117</name>
</gene>
<keyword evidence="3" id="KW-1185">Reference proteome</keyword>
<dbReference type="RefSeq" id="WP_354507907.1">
    <property type="nucleotide sequence ID" value="NZ_JBEPMO010000004.1"/>
</dbReference>
<name>A0ABV2LSJ0_9FLAO</name>
<sequence>MVYTVKILPIALKDLRNEKIWYQEQSENIGEEFKKEIYQEIDYISKNPNHFQLKYQSIRQALVKPFPYAIFYFIDEERARIVLVGILHVKRNPKIIQKRIK</sequence>
<keyword evidence="1" id="KW-1277">Toxin-antitoxin system</keyword>
<dbReference type="Gene3D" id="3.30.2310.20">
    <property type="entry name" value="RelE-like"/>
    <property type="match status" value="1"/>
</dbReference>
<reference evidence="2 3" key="1">
    <citation type="submission" date="2024-06" db="EMBL/GenBank/DDBJ databases">
        <title>Genomic Encyclopedia of Type Strains, Phase IV (KMG-IV): sequencing the most valuable type-strain genomes for metagenomic binning, comparative biology and taxonomic classification.</title>
        <authorList>
            <person name="Goeker M."/>
        </authorList>
    </citation>
    <scope>NUCLEOTIDE SEQUENCE [LARGE SCALE GENOMIC DNA]</scope>
    <source>
        <strain evidence="2 3">DSM 29388</strain>
    </source>
</reference>
<dbReference type="InterPro" id="IPR035093">
    <property type="entry name" value="RelE/ParE_toxin_dom_sf"/>
</dbReference>
<protein>
    <submittedName>
        <fullName evidence="2">Plasmid stabilization system protein ParE</fullName>
    </submittedName>
</protein>
<evidence type="ECO:0000313" key="3">
    <source>
        <dbReference type="Proteomes" id="UP001549146"/>
    </source>
</evidence>
<evidence type="ECO:0000313" key="2">
    <source>
        <dbReference type="EMBL" id="MET3731548.1"/>
    </source>
</evidence>